<dbReference type="InterPro" id="IPR011050">
    <property type="entry name" value="Pectin_lyase_fold/virulence"/>
</dbReference>
<dbReference type="NCBIfam" id="TIGR03804">
    <property type="entry name" value="para_beta_helix"/>
    <property type="match status" value="3"/>
</dbReference>
<feature type="transmembrane region" description="Helical" evidence="1">
    <location>
        <begin position="403"/>
        <end position="422"/>
    </location>
</feature>
<keyword evidence="2" id="KW-0732">Signal</keyword>
<organism evidence="4 5">
    <name type="scientific">Neobacillus vireti LMG 21834</name>
    <dbReference type="NCBI Taxonomy" id="1131730"/>
    <lineage>
        <taxon>Bacteria</taxon>
        <taxon>Bacillati</taxon>
        <taxon>Bacillota</taxon>
        <taxon>Bacilli</taxon>
        <taxon>Bacillales</taxon>
        <taxon>Bacillaceae</taxon>
        <taxon>Neobacillus</taxon>
    </lineage>
</organism>
<dbReference type="RefSeq" id="WP_024027077.1">
    <property type="nucleotide sequence ID" value="NZ_ALAN01000029.1"/>
</dbReference>
<keyword evidence="1" id="KW-0812">Transmembrane</keyword>
<dbReference type="Proteomes" id="UP000018877">
    <property type="component" value="Unassembled WGS sequence"/>
</dbReference>
<feature type="signal peptide" evidence="2">
    <location>
        <begin position="1"/>
        <end position="23"/>
    </location>
</feature>
<dbReference type="EMBL" id="ALAN01000029">
    <property type="protein sequence ID" value="ETI70080.1"/>
    <property type="molecule type" value="Genomic_DNA"/>
</dbReference>
<keyword evidence="1" id="KW-0472">Membrane</keyword>
<gene>
    <name evidence="4" type="primary">nosD</name>
    <name evidence="4" type="ORF">BAVI_04304</name>
</gene>
<dbReference type="SUPFAM" id="SSF51126">
    <property type="entry name" value="Pectin lyase-like"/>
    <property type="match status" value="1"/>
</dbReference>
<dbReference type="InterPro" id="IPR007742">
    <property type="entry name" value="NosD_dom"/>
</dbReference>
<keyword evidence="1" id="KW-1133">Transmembrane helix</keyword>
<dbReference type="AlphaFoldDB" id="A0AB94ISJ6"/>
<evidence type="ECO:0000256" key="1">
    <source>
        <dbReference type="SAM" id="Phobius"/>
    </source>
</evidence>
<comment type="caution">
    <text evidence="4">The sequence shown here is derived from an EMBL/GenBank/DDBJ whole genome shotgun (WGS) entry which is preliminary data.</text>
</comment>
<feature type="chain" id="PRO_5044491249" evidence="2">
    <location>
        <begin position="24"/>
        <end position="426"/>
    </location>
</feature>
<name>A0AB94ISJ6_9BACI</name>
<evidence type="ECO:0000313" key="4">
    <source>
        <dbReference type="EMBL" id="ETI70080.1"/>
    </source>
</evidence>
<sequence length="426" mass="47468">MKMLVKLIFLAVMISLLGGKEGAAEGTLQSQIDALPDGAVFKLAAGIYDEALVLKKPIILEGTNGTILKVCSSEPALSISGKKVMVKQVKIIGCQKAESPAAIFISGKQHQLEDITVEYDHLGLELEEVNNSTFRNISVTGKNKKNGFDLWESNHNTFEDCRIDHVQDGFYLESSHNNTFSGNTISNSRYGLHVMFSDYITVKNNRSTGNFTGAMVMGTNYSVIADNQLMENNQNVNAQGLLLYDVHDSIINNNRISHNRVGMFVEDSSGNKIKGNEITANFIGAQMNRIEKNMIVGNTFISNVNDFQATDGTDNKIQRNYWDAALKLDTDGDGKSNLPHSADPFFLNLARETPPYQLFFQHPGMTLLQKMLKSPEELLVTDKEPLMNNVLHKQQQSNQQKPIFWFICAAMIVSSLLIIYFGRKRT</sequence>
<feature type="domain" description="Periplasmic copper-binding protein NosD beta helix" evidence="3">
    <location>
        <begin position="138"/>
        <end position="324"/>
    </location>
</feature>
<evidence type="ECO:0000313" key="5">
    <source>
        <dbReference type="Proteomes" id="UP000018877"/>
    </source>
</evidence>
<accession>A0AB94ISJ6</accession>
<evidence type="ECO:0000259" key="3">
    <source>
        <dbReference type="Pfam" id="PF05048"/>
    </source>
</evidence>
<reference evidence="4 5" key="1">
    <citation type="journal article" date="2014" name="Environ. Microbiol.">
        <title>The nitrate-ammonifying and nosZ-carrying bacterium Bacillus vireti is a potent source and sink for nitric and nitrous oxide under high nitrate conditions.</title>
        <authorList>
            <person name="Mania D."/>
            <person name="Heylen K."/>
            <person name="van Spanning R.J."/>
            <person name="Frostegard A."/>
        </authorList>
    </citation>
    <scope>NUCLEOTIDE SEQUENCE [LARGE SCALE GENOMIC DNA]</scope>
    <source>
        <strain evidence="4 5">LMG 21834</strain>
    </source>
</reference>
<dbReference type="Pfam" id="PF05048">
    <property type="entry name" value="NosD"/>
    <property type="match status" value="1"/>
</dbReference>
<protein>
    <submittedName>
        <fullName evidence="4">Nitrous oxide reductase maturation protein NosD</fullName>
    </submittedName>
</protein>
<proteinExistence type="predicted"/>
<keyword evidence="5" id="KW-1185">Reference proteome</keyword>
<dbReference type="InterPro" id="IPR006626">
    <property type="entry name" value="PbH1"/>
</dbReference>
<evidence type="ECO:0000256" key="2">
    <source>
        <dbReference type="SAM" id="SignalP"/>
    </source>
</evidence>
<dbReference type="Gene3D" id="2.160.20.10">
    <property type="entry name" value="Single-stranded right-handed beta-helix, Pectin lyase-like"/>
    <property type="match status" value="1"/>
</dbReference>
<dbReference type="InterPro" id="IPR022441">
    <property type="entry name" value="Para_beta_helix_rpt-2"/>
</dbReference>
<dbReference type="InterPro" id="IPR012334">
    <property type="entry name" value="Pectin_lyas_fold"/>
</dbReference>
<dbReference type="SMART" id="SM00710">
    <property type="entry name" value="PbH1"/>
    <property type="match status" value="7"/>
</dbReference>